<reference evidence="4 5" key="1">
    <citation type="submission" date="2019-06" db="EMBL/GenBank/DDBJ databases">
        <title>Sequencing the genomes of 1000 actinobacteria strains.</title>
        <authorList>
            <person name="Klenk H.-P."/>
        </authorList>
    </citation>
    <scope>NUCLEOTIDE SEQUENCE [LARGE SCALE GENOMIC DNA]</scope>
    <source>
        <strain evidence="4 5">DSM 18082</strain>
    </source>
</reference>
<feature type="compositionally biased region" description="Basic and acidic residues" evidence="1">
    <location>
        <begin position="46"/>
        <end position="60"/>
    </location>
</feature>
<feature type="compositionally biased region" description="Polar residues" evidence="1">
    <location>
        <begin position="25"/>
        <end position="38"/>
    </location>
</feature>
<dbReference type="GO" id="GO:0043190">
    <property type="term" value="C:ATP-binding cassette (ABC) transporter complex"/>
    <property type="evidence" value="ECO:0007669"/>
    <property type="project" value="InterPro"/>
</dbReference>
<feature type="domain" description="Solute-binding protein family 5" evidence="3">
    <location>
        <begin position="111"/>
        <end position="495"/>
    </location>
</feature>
<dbReference type="AlphaFoldDB" id="A0A542ZKU8"/>
<dbReference type="InterPro" id="IPR000914">
    <property type="entry name" value="SBP_5_dom"/>
</dbReference>
<dbReference type="Gene3D" id="3.40.190.10">
    <property type="entry name" value="Periplasmic binding protein-like II"/>
    <property type="match status" value="1"/>
</dbReference>
<dbReference type="EMBL" id="VFOQ01000001">
    <property type="protein sequence ID" value="TQL60780.1"/>
    <property type="molecule type" value="Genomic_DNA"/>
</dbReference>
<accession>A0A542ZKU8</accession>
<dbReference type="GO" id="GO:0042597">
    <property type="term" value="C:periplasmic space"/>
    <property type="evidence" value="ECO:0007669"/>
    <property type="project" value="UniProtKB-ARBA"/>
</dbReference>
<dbReference type="InterPro" id="IPR030678">
    <property type="entry name" value="Peptide/Ni-bd"/>
</dbReference>
<sequence length="581" mass="62878">MIRLKGTALIAAVAVIGLAACGTPSSNNKQAGGSSSDTIGGAQQKATDESAKGPAKDIDGAKKGGTMTVYAESTPSTFDPTNIYYTDGNQIAKLAFRTLTQFDIRNGKPVLVPDLAEDLGKVSADKLTWTFKLKKGIKYQDGTPVKAEDFAYAIKRSFAHDVFDAGPTYQLSYFKDADTYKGPYTSGDDYKGVETPDDSTLVIHLKTPFPDLPYYGTFPMFTPIPKAKDTKQKYEQNPMTTGPYMWQSYNPGAELKLVKNPNWDASTDPVRHQYVDAWDFKWGGDAIKSQQQVLASQGPDAAAVEYDNVDASVVPQLTGDKKAQLLQGDSPCTIVEQMDSRKIPLDVRKAIALAYNWDEMNKVSGNNSLTSAPASSILPPAVPGYTKFSVAGLTGTGQGDPAAAKAALQKAGKLGFQLSWYYSNDSQTSSQLTQARTKFLEAAGFKVKAIGVPKAQIRKYTGNYDSPVNMLFSPRGWCSDWPSGSSWFPVLFKSQSVKDGNSIGELMDPALDKKIDDISALPLDQQAAKWGALDQDILQTYVPALPFYYDKMAIVIGNKVGGAVGDPTQGLPVFTQMFIKS</sequence>
<feature type="region of interest" description="Disordered" evidence="1">
    <location>
        <begin position="25"/>
        <end position="60"/>
    </location>
</feature>
<dbReference type="Gene3D" id="3.10.105.10">
    <property type="entry name" value="Dipeptide-binding Protein, Domain 3"/>
    <property type="match status" value="1"/>
</dbReference>
<evidence type="ECO:0000256" key="1">
    <source>
        <dbReference type="SAM" id="MobiDB-lite"/>
    </source>
</evidence>
<evidence type="ECO:0000259" key="3">
    <source>
        <dbReference type="Pfam" id="PF00496"/>
    </source>
</evidence>
<dbReference type="GO" id="GO:1904680">
    <property type="term" value="F:peptide transmembrane transporter activity"/>
    <property type="evidence" value="ECO:0007669"/>
    <property type="project" value="TreeGrafter"/>
</dbReference>
<feature type="chain" id="PRO_5038545527" evidence="2">
    <location>
        <begin position="20"/>
        <end position="581"/>
    </location>
</feature>
<dbReference type="PIRSF" id="PIRSF002741">
    <property type="entry name" value="MppA"/>
    <property type="match status" value="1"/>
</dbReference>
<feature type="signal peptide" evidence="2">
    <location>
        <begin position="1"/>
        <end position="19"/>
    </location>
</feature>
<dbReference type="PANTHER" id="PTHR30290">
    <property type="entry name" value="PERIPLASMIC BINDING COMPONENT OF ABC TRANSPORTER"/>
    <property type="match status" value="1"/>
</dbReference>
<evidence type="ECO:0000313" key="5">
    <source>
        <dbReference type="Proteomes" id="UP000319514"/>
    </source>
</evidence>
<dbReference type="Proteomes" id="UP000319514">
    <property type="component" value="Unassembled WGS sequence"/>
</dbReference>
<protein>
    <submittedName>
        <fullName evidence="4">Peptide/nickel transport system substrate-binding protein</fullName>
    </submittedName>
</protein>
<evidence type="ECO:0000256" key="2">
    <source>
        <dbReference type="SAM" id="SignalP"/>
    </source>
</evidence>
<comment type="caution">
    <text evidence="4">The sequence shown here is derived from an EMBL/GenBank/DDBJ whole genome shotgun (WGS) entry which is preliminary data.</text>
</comment>
<dbReference type="PANTHER" id="PTHR30290:SF83">
    <property type="entry name" value="ABC TRANSPORTER SUBSTRATE-BINDING PROTEIN"/>
    <property type="match status" value="1"/>
</dbReference>
<dbReference type="InterPro" id="IPR039424">
    <property type="entry name" value="SBP_5"/>
</dbReference>
<keyword evidence="2" id="KW-0732">Signal</keyword>
<keyword evidence="5" id="KW-1185">Reference proteome</keyword>
<proteinExistence type="predicted"/>
<dbReference type="Pfam" id="PF00496">
    <property type="entry name" value="SBP_bac_5"/>
    <property type="match status" value="1"/>
</dbReference>
<gene>
    <name evidence="4" type="ORF">FB474_2177</name>
</gene>
<evidence type="ECO:0000313" key="4">
    <source>
        <dbReference type="EMBL" id="TQL60780.1"/>
    </source>
</evidence>
<dbReference type="PROSITE" id="PS51257">
    <property type="entry name" value="PROKAR_LIPOPROTEIN"/>
    <property type="match status" value="1"/>
</dbReference>
<name>A0A542ZKU8_9MICO</name>
<organism evidence="4 5">
    <name type="scientific">Oryzihumus leptocrescens</name>
    <dbReference type="NCBI Taxonomy" id="297536"/>
    <lineage>
        <taxon>Bacteria</taxon>
        <taxon>Bacillati</taxon>
        <taxon>Actinomycetota</taxon>
        <taxon>Actinomycetes</taxon>
        <taxon>Micrococcales</taxon>
        <taxon>Intrasporangiaceae</taxon>
        <taxon>Oryzihumus</taxon>
    </lineage>
</organism>
<dbReference type="SUPFAM" id="SSF53850">
    <property type="entry name" value="Periplasmic binding protein-like II"/>
    <property type="match status" value="1"/>
</dbReference>
<dbReference type="GO" id="GO:0015833">
    <property type="term" value="P:peptide transport"/>
    <property type="evidence" value="ECO:0007669"/>
    <property type="project" value="TreeGrafter"/>
</dbReference>